<dbReference type="GeneID" id="35122401"/>
<accession>A0A2H4VD99</accession>
<evidence type="ECO:0000313" key="7">
    <source>
        <dbReference type="Proteomes" id="UP000232631"/>
    </source>
</evidence>
<organism evidence="5 8">
    <name type="scientific">Methanobacterium subterraneum</name>
    <dbReference type="NCBI Taxonomy" id="59277"/>
    <lineage>
        <taxon>Archaea</taxon>
        <taxon>Methanobacteriati</taxon>
        <taxon>Methanobacteriota</taxon>
        <taxon>Methanomada group</taxon>
        <taxon>Methanobacteria</taxon>
        <taxon>Methanobacteriales</taxon>
        <taxon>Methanobacteriaceae</taxon>
        <taxon>Methanobacterium</taxon>
    </lineage>
</organism>
<proteinExistence type="inferred from homology"/>
<dbReference type="EMBL" id="CP017766">
    <property type="protein sequence ID" value="AUB56075.1"/>
    <property type="molecule type" value="Genomic_DNA"/>
</dbReference>
<dbReference type="HAMAP" id="MF_00349">
    <property type="entry name" value="Ribosomal_eL34"/>
    <property type="match status" value="1"/>
</dbReference>
<keyword evidence="2 4" id="KW-0689">Ribosomal protein</keyword>
<protein>
    <recommendedName>
        <fullName evidence="4">Large ribosomal subunit protein eL34</fullName>
    </recommendedName>
</protein>
<reference evidence="7 8" key="1">
    <citation type="submission" date="2016-10" db="EMBL/GenBank/DDBJ databases">
        <title>Comparative genomics between deep and shallow subseafloor isolates.</title>
        <authorList>
            <person name="Ishii S."/>
            <person name="Miller J.R."/>
            <person name="Sutton G."/>
            <person name="Suzuki S."/>
            <person name="Methe B."/>
            <person name="Inagaki F."/>
            <person name="Imachi H."/>
        </authorList>
    </citation>
    <scope>NUCLEOTIDE SEQUENCE [LARGE SCALE GENOMIC DNA]</scope>
    <source>
        <strain evidence="6 7">A8p</strain>
        <strain evidence="5 8">MO-MB1</strain>
    </source>
</reference>
<dbReference type="GO" id="GO:0006412">
    <property type="term" value="P:translation"/>
    <property type="evidence" value="ECO:0007669"/>
    <property type="project" value="UniProtKB-UniRule"/>
</dbReference>
<dbReference type="Proteomes" id="UP000232631">
    <property type="component" value="Chromosome"/>
</dbReference>
<evidence type="ECO:0000256" key="2">
    <source>
        <dbReference type="ARBA" id="ARBA00022980"/>
    </source>
</evidence>
<dbReference type="Pfam" id="PF01199">
    <property type="entry name" value="Ribosomal_L34e"/>
    <property type="match status" value="1"/>
</dbReference>
<dbReference type="GO" id="GO:0003735">
    <property type="term" value="F:structural constituent of ribosome"/>
    <property type="evidence" value="ECO:0007669"/>
    <property type="project" value="InterPro"/>
</dbReference>
<dbReference type="Proteomes" id="UP000232806">
    <property type="component" value="Chromosome"/>
</dbReference>
<dbReference type="InterPro" id="IPR047868">
    <property type="entry name" value="Ribosomal_L34e_arc-type"/>
</dbReference>
<keyword evidence="7" id="KW-1185">Reference proteome</keyword>
<evidence type="ECO:0000256" key="4">
    <source>
        <dbReference type="HAMAP-Rule" id="MF_00349"/>
    </source>
</evidence>
<dbReference type="InterPro" id="IPR008195">
    <property type="entry name" value="Ribosomal_eL34"/>
</dbReference>
<sequence>MPALRYRSRTYKRTFRRTPGGKTVLHYKKKKPKKHHCAECGKLLHGVPRGRPYQIRKLAKSKKRPNRPYGGNLCTECTRRLFKEQARSLGAPQETESQEIEE</sequence>
<keyword evidence="3 4" id="KW-0687">Ribonucleoprotein</keyword>
<evidence type="ECO:0000313" key="5">
    <source>
        <dbReference type="EMBL" id="AUB56075.1"/>
    </source>
</evidence>
<dbReference type="Gene3D" id="6.20.340.10">
    <property type="match status" value="1"/>
</dbReference>
<dbReference type="PRINTS" id="PR01250">
    <property type="entry name" value="RIBOSOMALL34"/>
</dbReference>
<dbReference type="GO" id="GO:0005840">
    <property type="term" value="C:ribosome"/>
    <property type="evidence" value="ECO:0007669"/>
    <property type="project" value="UniProtKB-KW"/>
</dbReference>
<name>A0A2H4VD99_9EURY</name>
<evidence type="ECO:0000313" key="8">
    <source>
        <dbReference type="Proteomes" id="UP000232806"/>
    </source>
</evidence>
<gene>
    <name evidence="4" type="primary">rpl34e</name>
    <name evidence="5" type="ORF">BK007_08725</name>
    <name evidence="6" type="ORF">BK009_04760</name>
</gene>
<evidence type="ECO:0000256" key="1">
    <source>
        <dbReference type="ARBA" id="ARBA00009875"/>
    </source>
</evidence>
<dbReference type="InterPro" id="IPR038562">
    <property type="entry name" value="Ribosomal_eL34_C_sf"/>
</dbReference>
<dbReference type="NCBIfam" id="NF003143">
    <property type="entry name" value="PRK04059.1"/>
    <property type="match status" value="1"/>
</dbReference>
<dbReference type="EMBL" id="CP017768">
    <property type="protein sequence ID" value="AUB60050.1"/>
    <property type="molecule type" value="Genomic_DNA"/>
</dbReference>
<evidence type="ECO:0000313" key="6">
    <source>
        <dbReference type="EMBL" id="AUB60050.1"/>
    </source>
</evidence>
<dbReference type="OrthoDB" id="43096at2157"/>
<dbReference type="KEGG" id="msub:BK009_04760"/>
<dbReference type="AlphaFoldDB" id="A0A2H4VD99"/>
<evidence type="ECO:0000256" key="3">
    <source>
        <dbReference type="ARBA" id="ARBA00023274"/>
    </source>
</evidence>
<comment type="similarity">
    <text evidence="1 4">Belongs to the eukaryotic ribosomal protein eL34 family.</text>
</comment>
<accession>A0A2H4VPR4</accession>
<dbReference type="GO" id="GO:1990904">
    <property type="term" value="C:ribonucleoprotein complex"/>
    <property type="evidence" value="ECO:0007669"/>
    <property type="project" value="UniProtKB-KW"/>
</dbReference>
<dbReference type="RefSeq" id="WP_100906048.1">
    <property type="nucleotide sequence ID" value="NZ_CP017766.1"/>
</dbReference>
<dbReference type="PANTHER" id="PTHR10759">
    <property type="entry name" value="60S RIBOSOMAL PROTEIN L34"/>
    <property type="match status" value="1"/>
</dbReference>